<dbReference type="InterPro" id="IPR036291">
    <property type="entry name" value="NAD(P)-bd_dom_sf"/>
</dbReference>
<reference evidence="3 4" key="1">
    <citation type="submission" date="2020-01" db="EMBL/GenBank/DDBJ databases">
        <title>Insect and environment-associated Actinomycetes.</title>
        <authorList>
            <person name="Currrie C."/>
            <person name="Chevrette M."/>
            <person name="Carlson C."/>
            <person name="Stubbendieck R."/>
            <person name="Wendt-Pienkowski E."/>
        </authorList>
    </citation>
    <scope>NUCLEOTIDE SEQUENCE [LARGE SCALE GENOMIC DNA]</scope>
    <source>
        <strain evidence="3 4">SID7754</strain>
    </source>
</reference>
<evidence type="ECO:0000256" key="1">
    <source>
        <dbReference type="ARBA" id="ARBA00023002"/>
    </source>
</evidence>
<comment type="caution">
    <text evidence="3">The sequence shown here is derived from an EMBL/GenBank/DDBJ whole genome shotgun (WGS) entry which is preliminary data.</text>
</comment>
<dbReference type="EMBL" id="JAAGMR010000336">
    <property type="protein sequence ID" value="NEB95814.1"/>
    <property type="molecule type" value="Genomic_DNA"/>
</dbReference>
<accession>A0A7K3R0X7</accession>
<feature type="domain" description="Gfo/Idh/MocA-like oxidoreductase N-terminal" evidence="2">
    <location>
        <begin position="89"/>
        <end position="181"/>
    </location>
</feature>
<gene>
    <name evidence="3" type="ORF">G3I21_29730</name>
</gene>
<dbReference type="InterPro" id="IPR050463">
    <property type="entry name" value="Gfo/Idh/MocA_oxidrdct_glycsds"/>
</dbReference>
<dbReference type="Gene3D" id="3.30.565.10">
    <property type="entry name" value="Histidine kinase-like ATPase, C-terminal domain"/>
    <property type="match status" value="1"/>
</dbReference>
<protein>
    <submittedName>
        <fullName evidence="3">Gfo/Idh/MocA family oxidoreductase</fullName>
    </submittedName>
</protein>
<proteinExistence type="predicted"/>
<dbReference type="InterPro" id="IPR000683">
    <property type="entry name" value="Gfo/Idh/MocA-like_OxRdtase_N"/>
</dbReference>
<keyword evidence="1" id="KW-0560">Oxidoreductase</keyword>
<dbReference type="AlphaFoldDB" id="A0A7K3R0X7"/>
<dbReference type="Pfam" id="PF01408">
    <property type="entry name" value="GFO_IDH_MocA"/>
    <property type="match status" value="1"/>
</dbReference>
<dbReference type="InterPro" id="IPR036890">
    <property type="entry name" value="HATPase_C_sf"/>
</dbReference>
<dbReference type="Proteomes" id="UP000470520">
    <property type="component" value="Unassembled WGS sequence"/>
</dbReference>
<organism evidence="3 4">
    <name type="scientific">Streptomyces bauhiniae</name>
    <dbReference type="NCBI Taxonomy" id="2340725"/>
    <lineage>
        <taxon>Bacteria</taxon>
        <taxon>Bacillati</taxon>
        <taxon>Actinomycetota</taxon>
        <taxon>Actinomycetes</taxon>
        <taxon>Kitasatosporales</taxon>
        <taxon>Streptomycetaceae</taxon>
        <taxon>Streptomyces</taxon>
    </lineage>
</organism>
<dbReference type="Gene3D" id="3.40.50.720">
    <property type="entry name" value="NAD(P)-binding Rossmann-like Domain"/>
    <property type="match status" value="1"/>
</dbReference>
<name>A0A7K3R0X7_9ACTN</name>
<dbReference type="GO" id="GO:0016491">
    <property type="term" value="F:oxidoreductase activity"/>
    <property type="evidence" value="ECO:0007669"/>
    <property type="project" value="UniProtKB-KW"/>
</dbReference>
<dbReference type="GO" id="GO:0000166">
    <property type="term" value="F:nucleotide binding"/>
    <property type="evidence" value="ECO:0007669"/>
    <property type="project" value="InterPro"/>
</dbReference>
<evidence type="ECO:0000259" key="2">
    <source>
        <dbReference type="Pfam" id="PF01408"/>
    </source>
</evidence>
<dbReference type="PANTHER" id="PTHR43818:SF11">
    <property type="entry name" value="BCDNA.GH03377"/>
    <property type="match status" value="1"/>
</dbReference>
<sequence>MRVTLTIVHGTGVRVAVTDGSAQPPVMRPVDELVESGRGLRLIQATAARWGACPSPGAKASPRAAHASALYLQWLSGQPPHCDRPVRPLAVLDTDAARSAVRHLPGARAARPRNLDRLLTHDRPDLVVVATLDTSQREYVLRALAAGRTTFVEKPLATTTEDALALVRAAKTSPGRLLVGHNLRFTNLHAHLDLMSWWLDAQPVAVTAFVGTYLKQ</sequence>
<dbReference type="SUPFAM" id="SSF51735">
    <property type="entry name" value="NAD(P)-binding Rossmann-fold domains"/>
    <property type="match status" value="1"/>
</dbReference>
<evidence type="ECO:0000313" key="4">
    <source>
        <dbReference type="Proteomes" id="UP000470520"/>
    </source>
</evidence>
<evidence type="ECO:0000313" key="3">
    <source>
        <dbReference type="EMBL" id="NEB95814.1"/>
    </source>
</evidence>
<dbReference type="PANTHER" id="PTHR43818">
    <property type="entry name" value="BCDNA.GH03377"/>
    <property type="match status" value="1"/>
</dbReference>
<dbReference type="RefSeq" id="WP_164195071.1">
    <property type="nucleotide sequence ID" value="NZ_JAAGMR010000336.1"/>
</dbReference>